<organism evidence="1 2">
    <name type="scientific">Persea americana</name>
    <name type="common">Avocado</name>
    <dbReference type="NCBI Taxonomy" id="3435"/>
    <lineage>
        <taxon>Eukaryota</taxon>
        <taxon>Viridiplantae</taxon>
        <taxon>Streptophyta</taxon>
        <taxon>Embryophyta</taxon>
        <taxon>Tracheophyta</taxon>
        <taxon>Spermatophyta</taxon>
        <taxon>Magnoliopsida</taxon>
        <taxon>Magnoliidae</taxon>
        <taxon>Laurales</taxon>
        <taxon>Lauraceae</taxon>
        <taxon>Persea</taxon>
    </lineage>
</organism>
<comment type="caution">
    <text evidence="1">The sequence shown here is derived from an EMBL/GenBank/DDBJ whole genome shotgun (WGS) entry which is preliminary data.</text>
</comment>
<proteinExistence type="predicted"/>
<sequence>MLGVARLAAELERRILILWRPGTLLCGAAQGDCDWVGEERAEVPMGGAQSALRQRDLTGPGRPTAGGVLGAKEREGAGGELVGAVGVRVESLVGWWVHESLWVELSVGGAMRGGADGGLATVRGAAAEPVGSWWRWGRRWLWRRRRKGGWGRRRWRDMSEVGDGAGMVMRMSLDDLIKFGNESSSTVRSCSSSMLMVGY</sequence>
<dbReference type="Proteomes" id="UP001234297">
    <property type="component" value="Chromosome 3"/>
</dbReference>
<reference evidence="1 2" key="1">
    <citation type="journal article" date="2022" name="Hortic Res">
        <title>A haplotype resolved chromosomal level avocado genome allows analysis of novel avocado genes.</title>
        <authorList>
            <person name="Nath O."/>
            <person name="Fletcher S.J."/>
            <person name="Hayward A."/>
            <person name="Shaw L.M."/>
            <person name="Masouleh A.K."/>
            <person name="Furtado A."/>
            <person name="Henry R.J."/>
            <person name="Mitter N."/>
        </authorList>
    </citation>
    <scope>NUCLEOTIDE SEQUENCE [LARGE SCALE GENOMIC DNA]</scope>
    <source>
        <strain evidence="2">cv. Hass</strain>
    </source>
</reference>
<evidence type="ECO:0000313" key="1">
    <source>
        <dbReference type="EMBL" id="KAJ8637117.1"/>
    </source>
</evidence>
<name>A0ACC2LUP6_PERAE</name>
<protein>
    <submittedName>
        <fullName evidence="1">Uncharacterized protein</fullName>
    </submittedName>
</protein>
<gene>
    <name evidence="1" type="ORF">MRB53_011384</name>
</gene>
<accession>A0ACC2LUP6</accession>
<keyword evidence="2" id="KW-1185">Reference proteome</keyword>
<evidence type="ECO:0000313" key="2">
    <source>
        <dbReference type="Proteomes" id="UP001234297"/>
    </source>
</evidence>
<dbReference type="EMBL" id="CM056811">
    <property type="protein sequence ID" value="KAJ8637117.1"/>
    <property type="molecule type" value="Genomic_DNA"/>
</dbReference>